<feature type="chain" id="PRO_5039289301" evidence="6">
    <location>
        <begin position="20"/>
        <end position="370"/>
    </location>
</feature>
<protein>
    <submittedName>
        <fullName evidence="8">MFS transporter</fullName>
    </submittedName>
</protein>
<dbReference type="Pfam" id="PF07690">
    <property type="entry name" value="MFS_1"/>
    <property type="match status" value="1"/>
</dbReference>
<evidence type="ECO:0000256" key="6">
    <source>
        <dbReference type="SAM" id="SignalP"/>
    </source>
</evidence>
<proteinExistence type="predicted"/>
<name>A0A540R5F3_9CORY</name>
<dbReference type="InterPro" id="IPR020846">
    <property type="entry name" value="MFS_dom"/>
</dbReference>
<feature type="transmembrane region" description="Helical" evidence="5">
    <location>
        <begin position="54"/>
        <end position="71"/>
    </location>
</feature>
<dbReference type="PANTHER" id="PTHR23531:SF1">
    <property type="entry name" value="QUINOLENE RESISTANCE PROTEIN NORA"/>
    <property type="match status" value="1"/>
</dbReference>
<dbReference type="InterPro" id="IPR036259">
    <property type="entry name" value="MFS_trans_sf"/>
</dbReference>
<dbReference type="STRING" id="1686286.GCA_900092335_01192"/>
<keyword evidence="3 5" id="KW-1133">Transmembrane helix</keyword>
<feature type="transmembrane region" description="Helical" evidence="5">
    <location>
        <begin position="77"/>
        <end position="101"/>
    </location>
</feature>
<evidence type="ECO:0000313" key="8">
    <source>
        <dbReference type="EMBL" id="TQE42958.1"/>
    </source>
</evidence>
<evidence type="ECO:0000256" key="4">
    <source>
        <dbReference type="ARBA" id="ARBA00023136"/>
    </source>
</evidence>
<feature type="domain" description="Major facilitator superfamily (MFS) profile" evidence="7">
    <location>
        <begin position="1"/>
        <end position="360"/>
    </location>
</feature>
<evidence type="ECO:0000256" key="5">
    <source>
        <dbReference type="SAM" id="Phobius"/>
    </source>
</evidence>
<dbReference type="AlphaFoldDB" id="A0A540R5F3"/>
<reference evidence="8 9" key="1">
    <citation type="submission" date="2019-06" db="EMBL/GenBank/DDBJ databases">
        <title>Draft genome of C. phoceense Strain 272.</title>
        <authorList>
            <person name="Pacheco L.G.C."/>
            <person name="Barberis C.M."/>
            <person name="Almuzara M.N."/>
            <person name="Traglia G.M."/>
            <person name="Santos C.S."/>
            <person name="Rocha D.J.P.G."/>
            <person name="Aguiar E.R.G.R."/>
            <person name="Vay C.A."/>
        </authorList>
    </citation>
    <scope>NUCLEOTIDE SEQUENCE [LARGE SCALE GENOMIC DNA]</scope>
    <source>
        <strain evidence="8 9">272</strain>
    </source>
</reference>
<dbReference type="GO" id="GO:0005886">
    <property type="term" value="C:plasma membrane"/>
    <property type="evidence" value="ECO:0007669"/>
    <property type="project" value="UniProtKB-SubCell"/>
</dbReference>
<organism evidence="8 9">
    <name type="scientific">Corynebacterium phoceense</name>
    <dbReference type="NCBI Taxonomy" id="1686286"/>
    <lineage>
        <taxon>Bacteria</taxon>
        <taxon>Bacillati</taxon>
        <taxon>Actinomycetota</taxon>
        <taxon>Actinomycetes</taxon>
        <taxon>Mycobacteriales</taxon>
        <taxon>Corynebacteriaceae</taxon>
        <taxon>Corynebacterium</taxon>
    </lineage>
</organism>
<dbReference type="InterPro" id="IPR052714">
    <property type="entry name" value="MFS_Exporter"/>
</dbReference>
<gene>
    <name evidence="8" type="ORF">EJK80_09770</name>
</gene>
<evidence type="ECO:0000259" key="7">
    <source>
        <dbReference type="PROSITE" id="PS50850"/>
    </source>
</evidence>
<dbReference type="Proteomes" id="UP000318080">
    <property type="component" value="Unassembled WGS sequence"/>
</dbReference>
<keyword evidence="2 5" id="KW-0812">Transmembrane</keyword>
<dbReference type="CDD" id="cd17489">
    <property type="entry name" value="MFS_YfcJ_like"/>
    <property type="match status" value="1"/>
</dbReference>
<feature type="transmembrane region" description="Helical" evidence="5">
    <location>
        <begin position="310"/>
        <end position="331"/>
    </location>
</feature>
<dbReference type="Gene3D" id="1.20.1250.20">
    <property type="entry name" value="MFS general substrate transporter like domains"/>
    <property type="match status" value="1"/>
</dbReference>
<dbReference type="PROSITE" id="PS50850">
    <property type="entry name" value="MFS"/>
    <property type="match status" value="1"/>
</dbReference>
<keyword evidence="6" id="KW-0732">Signal</keyword>
<keyword evidence="4 5" id="KW-0472">Membrane</keyword>
<feature type="transmembrane region" description="Helical" evidence="5">
    <location>
        <begin position="184"/>
        <end position="205"/>
    </location>
</feature>
<feature type="transmembrane region" description="Helical" evidence="5">
    <location>
        <begin position="337"/>
        <end position="355"/>
    </location>
</feature>
<feature type="transmembrane region" description="Helical" evidence="5">
    <location>
        <begin position="141"/>
        <end position="163"/>
    </location>
</feature>
<dbReference type="SUPFAM" id="SSF103473">
    <property type="entry name" value="MFS general substrate transporter"/>
    <property type="match status" value="1"/>
</dbReference>
<evidence type="ECO:0000313" key="9">
    <source>
        <dbReference type="Proteomes" id="UP000318080"/>
    </source>
</evidence>
<sequence length="370" mass="38153">MVFYLLVTIMALYAATQFAASETAAGFASSSFVVGATVARLFSGYVVDTVGRKASLLVSLAVVAVACVAYFPAHSLAFLIVVRLIHGLGYAVASTAVMAVAQSVIPDHRRAEGTGYFALGTTLATAVGPAAGLALANSLGYNAVFISVLSLTVVALALAMFLRAPAQERHAARFSLATIVHPKVAPVGFFMLLVGVAYAAIITFINAYSDAAGLATGASFFFLAYAGVSLVMRFVLGRIQDRHGDNAVVYPALVVFVAGLALLAAAHTNWQVVLAGALVGLGYGSLMPAVQAISVRLVPLAEMGAGISTLFLLLDVGIGFGPLALGSLIAATGYTTMYWLMAGLVIVAAGVYVLVHGRTAAAQSRHLDFE</sequence>
<dbReference type="PANTHER" id="PTHR23531">
    <property type="entry name" value="QUINOLENE RESISTANCE PROTEIN NORA"/>
    <property type="match status" value="1"/>
</dbReference>
<feature type="transmembrane region" description="Helical" evidence="5">
    <location>
        <begin position="24"/>
        <end position="42"/>
    </location>
</feature>
<evidence type="ECO:0000256" key="2">
    <source>
        <dbReference type="ARBA" id="ARBA00022692"/>
    </source>
</evidence>
<comment type="subcellular location">
    <subcellularLocation>
        <location evidence="1">Cell membrane</location>
        <topology evidence="1">Multi-pass membrane protein</topology>
    </subcellularLocation>
</comment>
<feature type="signal peptide" evidence="6">
    <location>
        <begin position="1"/>
        <end position="19"/>
    </location>
</feature>
<feature type="transmembrane region" description="Helical" evidence="5">
    <location>
        <begin position="211"/>
        <end position="236"/>
    </location>
</feature>
<evidence type="ECO:0000256" key="1">
    <source>
        <dbReference type="ARBA" id="ARBA00004651"/>
    </source>
</evidence>
<dbReference type="EMBL" id="VHIR01000015">
    <property type="protein sequence ID" value="TQE42958.1"/>
    <property type="molecule type" value="Genomic_DNA"/>
</dbReference>
<feature type="transmembrane region" description="Helical" evidence="5">
    <location>
        <begin position="248"/>
        <end position="266"/>
    </location>
</feature>
<dbReference type="GO" id="GO:0022857">
    <property type="term" value="F:transmembrane transporter activity"/>
    <property type="evidence" value="ECO:0007669"/>
    <property type="project" value="InterPro"/>
</dbReference>
<comment type="caution">
    <text evidence="8">The sequence shown here is derived from an EMBL/GenBank/DDBJ whole genome shotgun (WGS) entry which is preliminary data.</text>
</comment>
<accession>A0A540R5F3</accession>
<dbReference type="InterPro" id="IPR011701">
    <property type="entry name" value="MFS"/>
</dbReference>
<feature type="transmembrane region" description="Helical" evidence="5">
    <location>
        <begin position="272"/>
        <end position="298"/>
    </location>
</feature>
<keyword evidence="9" id="KW-1185">Reference proteome</keyword>
<evidence type="ECO:0000256" key="3">
    <source>
        <dbReference type="ARBA" id="ARBA00022989"/>
    </source>
</evidence>
<feature type="transmembrane region" description="Helical" evidence="5">
    <location>
        <begin position="113"/>
        <end position="135"/>
    </location>
</feature>